<dbReference type="Pfam" id="PF09339">
    <property type="entry name" value="HTH_IclR"/>
    <property type="match status" value="1"/>
</dbReference>
<proteinExistence type="predicted"/>
<dbReference type="PROSITE" id="PS51078">
    <property type="entry name" value="ICLR_ED"/>
    <property type="match status" value="1"/>
</dbReference>
<dbReference type="PANTHER" id="PTHR30136">
    <property type="entry name" value="HELIX-TURN-HELIX TRANSCRIPTIONAL REGULATOR, ICLR FAMILY"/>
    <property type="match status" value="1"/>
</dbReference>
<keyword evidence="5" id="KW-1185">Reference proteome</keyword>
<comment type="caution">
    <text evidence="4">The sequence shown here is derived from an EMBL/GenBank/DDBJ whole genome shotgun (WGS) entry which is preliminary data.</text>
</comment>
<evidence type="ECO:0000259" key="3">
    <source>
        <dbReference type="PROSITE" id="PS51078"/>
    </source>
</evidence>
<dbReference type="GO" id="GO:0003677">
    <property type="term" value="F:DNA binding"/>
    <property type="evidence" value="ECO:0007669"/>
    <property type="project" value="UniProtKB-KW"/>
</dbReference>
<evidence type="ECO:0000259" key="2">
    <source>
        <dbReference type="PROSITE" id="PS51077"/>
    </source>
</evidence>
<feature type="domain" description="IclR-ED" evidence="3">
    <location>
        <begin position="77"/>
        <end position="264"/>
    </location>
</feature>
<sequence length="271" mass="30639">MSNPRSTSPYKKSQSLVRGLAILQALSICPDGSARINELSQATGIHRTTIKRLLQTLIEEGYVSQSPSDHSYRLSYQVRQLSEGFRDDDWVTQIAAPAINELVKLTLWPSDLCTLSGASVIIRETSHRFSSLSFHRAMIRRRLPLLTTAAGRAYFCFCPEQERQQLIPIIQTDPSPQAQLAHNPAFLRQLVEKTQLRGYASNEGDWVNESNTAAIALPITYKRRVISTVNLVFLKKILRPEAAAARYLHYLKETVTKIENQLAQYEQLISE</sequence>
<evidence type="ECO:0000313" key="4">
    <source>
        <dbReference type="EMBL" id="MBV4396599.1"/>
    </source>
</evidence>
<dbReference type="Proteomes" id="UP000722165">
    <property type="component" value="Unassembled WGS sequence"/>
</dbReference>
<evidence type="ECO:0000256" key="1">
    <source>
        <dbReference type="ARBA" id="ARBA00023125"/>
    </source>
</evidence>
<dbReference type="RefSeq" id="WP_217734739.1">
    <property type="nucleotide sequence ID" value="NZ_JAHSPR010000003.1"/>
</dbReference>
<evidence type="ECO:0000313" key="5">
    <source>
        <dbReference type="Proteomes" id="UP000722165"/>
    </source>
</evidence>
<dbReference type="PROSITE" id="PS51077">
    <property type="entry name" value="HTH_ICLR"/>
    <property type="match status" value="1"/>
</dbReference>
<dbReference type="InterPro" id="IPR050707">
    <property type="entry name" value="HTH_MetabolicPath_Reg"/>
</dbReference>
<dbReference type="EMBL" id="JAHSPR010000003">
    <property type="protein sequence ID" value="MBV4396599.1"/>
    <property type="molecule type" value="Genomic_DNA"/>
</dbReference>
<name>A0ABS6NLU5_9BURK</name>
<organism evidence="4 5">
    <name type="scientific">Advenella alkanexedens</name>
    <dbReference type="NCBI Taxonomy" id="1481665"/>
    <lineage>
        <taxon>Bacteria</taxon>
        <taxon>Pseudomonadati</taxon>
        <taxon>Pseudomonadota</taxon>
        <taxon>Betaproteobacteria</taxon>
        <taxon>Burkholderiales</taxon>
        <taxon>Alcaligenaceae</taxon>
    </lineage>
</organism>
<keyword evidence="1 4" id="KW-0238">DNA-binding</keyword>
<dbReference type="PANTHER" id="PTHR30136:SF23">
    <property type="entry name" value="DNA-BINDING TRANSCRIPTIONAL ACTIVATOR MHPR"/>
    <property type="match status" value="1"/>
</dbReference>
<dbReference type="SMART" id="SM00346">
    <property type="entry name" value="HTH_ICLR"/>
    <property type="match status" value="1"/>
</dbReference>
<accession>A0ABS6NLU5</accession>
<protein>
    <submittedName>
        <fullName evidence="4">DNA-binding transcriptional regulator</fullName>
    </submittedName>
</protein>
<dbReference type="NCBIfam" id="NF007341">
    <property type="entry name" value="PRK09834.1-3"/>
    <property type="match status" value="1"/>
</dbReference>
<dbReference type="InterPro" id="IPR005471">
    <property type="entry name" value="Tscrpt_reg_IclR_N"/>
</dbReference>
<dbReference type="InterPro" id="IPR014757">
    <property type="entry name" value="Tscrpt_reg_IclR_C"/>
</dbReference>
<dbReference type="Pfam" id="PF01614">
    <property type="entry name" value="IclR_C"/>
    <property type="match status" value="1"/>
</dbReference>
<gene>
    <name evidence="4" type="ORF">KU392_04905</name>
</gene>
<reference evidence="4 5" key="1">
    <citation type="submission" date="2021-06" db="EMBL/GenBank/DDBJ databases">
        <authorList>
            <person name="Lu T."/>
            <person name="Wang Q."/>
            <person name="Han X."/>
        </authorList>
    </citation>
    <scope>NUCLEOTIDE SEQUENCE [LARGE SCALE GENOMIC DNA]</scope>
    <source>
        <strain evidence="4 5">LAM0050</strain>
    </source>
</reference>
<feature type="domain" description="HTH iclR-type" evidence="2">
    <location>
        <begin position="13"/>
        <end position="76"/>
    </location>
</feature>